<dbReference type="InterPro" id="IPR016039">
    <property type="entry name" value="Thiolase-like"/>
</dbReference>
<reference evidence="3" key="1">
    <citation type="submission" date="2019-10" db="EMBL/GenBank/DDBJ databases">
        <title>Nonomuraea sp. nov., isolated from Phyllanthus amarus.</title>
        <authorList>
            <person name="Klykleung N."/>
            <person name="Tanasupawat S."/>
        </authorList>
    </citation>
    <scope>NUCLEOTIDE SEQUENCE [LARGE SCALE GENOMIC DNA]</scope>
    <source>
        <strain evidence="3">3MP-10</strain>
    </source>
</reference>
<sequence length="345" mass="36396">MDVSDIRILSAASALPGDPVDNAALARRFGMDKLWEQWVDAFVGTKTRHLSLDLDSGKTLHSLADLAETAGRRALAAAGVEPADVDVMVLGTATPDLLMPATVNQVADRLGINDIPTYQLQSGCAGAVQALDVARKLLAVGGDGPRTALVLGGDVCAKHLDLQADLTALAPAELVNVLLFGDGAGAVVLSTEPRPQSTALRHVVNVLTGLGRDPGQVVEWYGMADRGAGHSAVREDYKAIEERVPLMAGEVLETVLGDLGWDREDVDYLLPPQLSGKMTSGIMTHLDVPGVEEVSCVTETGNNGNALPFLQLERTLPQLVTGDRAVAIAIESSKWIKAGFALERC</sequence>
<protein>
    <submittedName>
        <fullName evidence="3">3-oxoacyl-ACP synthase</fullName>
    </submittedName>
</protein>
<dbReference type="PANTHER" id="PTHR34069">
    <property type="entry name" value="3-OXOACYL-[ACYL-CARRIER-PROTEIN] SYNTHASE 3"/>
    <property type="match status" value="1"/>
</dbReference>
<dbReference type="GO" id="GO:0006633">
    <property type="term" value="P:fatty acid biosynthetic process"/>
    <property type="evidence" value="ECO:0007669"/>
    <property type="project" value="InterPro"/>
</dbReference>
<gene>
    <name evidence="3" type="ORF">FH607_028265</name>
</gene>
<accession>A0A5N5ZSV4</accession>
<evidence type="ECO:0000259" key="2">
    <source>
        <dbReference type="Pfam" id="PF08545"/>
    </source>
</evidence>
<name>A0A5N5ZSV4_9ACTN</name>
<dbReference type="GO" id="GO:0004315">
    <property type="term" value="F:3-oxoacyl-[acyl-carrier-protein] synthase activity"/>
    <property type="evidence" value="ECO:0007669"/>
    <property type="project" value="InterPro"/>
</dbReference>
<dbReference type="Gene3D" id="3.40.47.10">
    <property type="match status" value="2"/>
</dbReference>
<evidence type="ECO:0000313" key="4">
    <source>
        <dbReference type="Proteomes" id="UP000314251"/>
    </source>
</evidence>
<dbReference type="SUPFAM" id="SSF53901">
    <property type="entry name" value="Thiolase-like"/>
    <property type="match status" value="2"/>
</dbReference>
<dbReference type="GO" id="GO:0044550">
    <property type="term" value="P:secondary metabolite biosynthetic process"/>
    <property type="evidence" value="ECO:0007669"/>
    <property type="project" value="TreeGrafter"/>
</dbReference>
<evidence type="ECO:0000256" key="1">
    <source>
        <dbReference type="ARBA" id="ARBA00022490"/>
    </source>
</evidence>
<dbReference type="Pfam" id="PF08545">
    <property type="entry name" value="ACP_syn_III"/>
    <property type="match status" value="1"/>
</dbReference>
<dbReference type="RefSeq" id="WP_139674708.1">
    <property type="nucleotide sequence ID" value="NZ_VDLY02000024.1"/>
</dbReference>
<dbReference type="PANTHER" id="PTHR34069:SF2">
    <property type="entry name" value="BETA-KETOACYL-[ACYL-CARRIER-PROTEIN] SYNTHASE III"/>
    <property type="match status" value="1"/>
</dbReference>
<keyword evidence="1" id="KW-0963">Cytoplasm</keyword>
<dbReference type="AlphaFoldDB" id="A0A5N5ZSV4"/>
<dbReference type="Proteomes" id="UP000314251">
    <property type="component" value="Unassembled WGS sequence"/>
</dbReference>
<dbReference type="InterPro" id="IPR013751">
    <property type="entry name" value="ACP_syn_III_N"/>
</dbReference>
<dbReference type="EMBL" id="VDLY02000024">
    <property type="protein sequence ID" value="KAB8159584.1"/>
    <property type="molecule type" value="Genomic_DNA"/>
</dbReference>
<feature type="domain" description="Beta-ketoacyl-[acyl-carrier-protein] synthase III N-terminal" evidence="2">
    <location>
        <begin position="120"/>
        <end position="196"/>
    </location>
</feature>
<keyword evidence="4" id="KW-1185">Reference proteome</keyword>
<evidence type="ECO:0000313" key="3">
    <source>
        <dbReference type="EMBL" id="KAB8159584.1"/>
    </source>
</evidence>
<organism evidence="3 4">
    <name type="scientific">Streptomyces mimosae</name>
    <dbReference type="NCBI Taxonomy" id="2586635"/>
    <lineage>
        <taxon>Bacteria</taxon>
        <taxon>Bacillati</taxon>
        <taxon>Actinomycetota</taxon>
        <taxon>Actinomycetes</taxon>
        <taxon>Kitasatosporales</taxon>
        <taxon>Streptomycetaceae</taxon>
        <taxon>Streptomyces</taxon>
    </lineage>
</organism>
<comment type="caution">
    <text evidence="3">The sequence shown here is derived from an EMBL/GenBank/DDBJ whole genome shotgun (WGS) entry which is preliminary data.</text>
</comment>
<dbReference type="OrthoDB" id="2514738at2"/>
<proteinExistence type="predicted"/>